<dbReference type="PANTHER" id="PTHR34709">
    <property type="entry name" value="OS10G0396666 PROTEIN"/>
    <property type="match status" value="1"/>
</dbReference>
<evidence type="ECO:0000256" key="1">
    <source>
        <dbReference type="SAM" id="MobiDB-lite"/>
    </source>
</evidence>
<feature type="non-terminal residue" evidence="4">
    <location>
        <position position="1"/>
    </location>
</feature>
<dbReference type="InterPro" id="IPR006566">
    <property type="entry name" value="FBD"/>
</dbReference>
<feature type="domain" description="F-box/LRR-repeat protein 15/At3g58940/PEG3-like LRR" evidence="3">
    <location>
        <begin position="170"/>
        <end position="322"/>
    </location>
</feature>
<proteinExistence type="predicted"/>
<organism evidence="4 5">
    <name type="scientific">Eragrostis curvula</name>
    <name type="common">weeping love grass</name>
    <dbReference type="NCBI Taxonomy" id="38414"/>
    <lineage>
        <taxon>Eukaryota</taxon>
        <taxon>Viridiplantae</taxon>
        <taxon>Streptophyta</taxon>
        <taxon>Embryophyta</taxon>
        <taxon>Tracheophyta</taxon>
        <taxon>Spermatophyta</taxon>
        <taxon>Magnoliopsida</taxon>
        <taxon>Liliopsida</taxon>
        <taxon>Poales</taxon>
        <taxon>Poaceae</taxon>
        <taxon>PACMAD clade</taxon>
        <taxon>Chloridoideae</taxon>
        <taxon>Eragrostideae</taxon>
        <taxon>Eragrostidinae</taxon>
        <taxon>Eragrostis</taxon>
    </lineage>
</organism>
<comment type="caution">
    <text evidence="4">The sequence shown here is derived from an EMBL/GenBank/DDBJ whole genome shotgun (WGS) entry which is preliminary data.</text>
</comment>
<reference evidence="4 5" key="1">
    <citation type="journal article" date="2019" name="Sci. Rep.">
        <title>A high-quality genome of Eragrostis curvula grass provides insights into Poaceae evolution and supports new strategies to enhance forage quality.</title>
        <authorList>
            <person name="Carballo J."/>
            <person name="Santos B.A.C.M."/>
            <person name="Zappacosta D."/>
            <person name="Garbus I."/>
            <person name="Selva J.P."/>
            <person name="Gallo C.A."/>
            <person name="Diaz A."/>
            <person name="Albertini E."/>
            <person name="Caccamo M."/>
            <person name="Echenique V."/>
        </authorList>
    </citation>
    <scope>NUCLEOTIDE SEQUENCE [LARGE SCALE GENOMIC DNA]</scope>
    <source>
        <strain evidence="5">cv. Victoria</strain>
        <tissue evidence="4">Leaf</tissue>
    </source>
</reference>
<evidence type="ECO:0000259" key="3">
    <source>
        <dbReference type="Pfam" id="PF24758"/>
    </source>
</evidence>
<sequence length="545" mass="61833">MNGIPIHSPPSLLKKRTPQPRRGVIGSLAEPRYRPPIHPCIRRPSWAPPQAKPAMKLRSGRRLASPPRRVRPRKDDGGGEEDRISGLPDELLLAVLRRLGCAGEAARTSVLSHRWRGLWTELRELRFTGVRLNALGTALSRLRPKLINRLDITVWLPVKFRGKMISSLLRAADRLQPAEFILSLDRYWSSDIPVPLELPSFGSTPSIHLLIPSTDFMVTFTPAGELASLEQLTLKLGTCPADLGVLLSRCPRLRKLTLGLDITDNNTVAIESKSLEELRFSMRSRRTDAADVVIVAPELKRFISEFNIDIKFKVSRSAPKLEDFHLRYNFDRPRVGFGDKWALHSLTMESEWSDRHNGARVHVLTLRIHPHKTPWISEQSISEEIARLPVKNFSVLRLHLTGGHVYGGFVLQLLQIQTSVRKLKLVLWAKVPSERRSSRCSQNCYNCKCSENCDCDQDGSWRNEQISLLHLEDVEIQGFNAADHEVDFMELLFRSAPMLKRMNIQLSDEVSQNKGGKLRLHSIFEANASVKCSARDIPYYEEVSD</sequence>
<dbReference type="Gramene" id="TVU39160">
    <property type="protein sequence ID" value="TVU39160"/>
    <property type="gene ID" value="EJB05_12566"/>
</dbReference>
<feature type="compositionally biased region" description="Basic and acidic residues" evidence="1">
    <location>
        <begin position="73"/>
        <end position="83"/>
    </location>
</feature>
<dbReference type="Proteomes" id="UP000324897">
    <property type="component" value="Chromosome 4"/>
</dbReference>
<dbReference type="EMBL" id="RWGY01000007">
    <property type="protein sequence ID" value="TVU39160.1"/>
    <property type="molecule type" value="Genomic_DNA"/>
</dbReference>
<evidence type="ECO:0000259" key="2">
    <source>
        <dbReference type="Pfam" id="PF08387"/>
    </source>
</evidence>
<gene>
    <name evidence="4" type="ORF">EJB05_12566</name>
</gene>
<dbReference type="Pfam" id="PF24758">
    <property type="entry name" value="LRR_At5g56370"/>
    <property type="match status" value="1"/>
</dbReference>
<name>A0A5J9VVQ3_9POAL</name>
<dbReference type="InterPro" id="IPR055312">
    <property type="entry name" value="FBL15-like"/>
</dbReference>
<keyword evidence="5" id="KW-1185">Reference proteome</keyword>
<dbReference type="OrthoDB" id="1282595at2759"/>
<protein>
    <recommendedName>
        <fullName evidence="6">F-box domain-containing protein</fullName>
    </recommendedName>
</protein>
<evidence type="ECO:0000313" key="5">
    <source>
        <dbReference type="Proteomes" id="UP000324897"/>
    </source>
</evidence>
<feature type="domain" description="FBD" evidence="2">
    <location>
        <begin position="469"/>
        <end position="504"/>
    </location>
</feature>
<dbReference type="InterPro" id="IPR055411">
    <property type="entry name" value="LRR_FXL15/At3g58940/PEG3-like"/>
</dbReference>
<evidence type="ECO:0008006" key="6">
    <source>
        <dbReference type="Google" id="ProtNLM"/>
    </source>
</evidence>
<dbReference type="SUPFAM" id="SSF81383">
    <property type="entry name" value="F-box domain"/>
    <property type="match status" value="1"/>
</dbReference>
<dbReference type="Pfam" id="PF08387">
    <property type="entry name" value="FBD"/>
    <property type="match status" value="1"/>
</dbReference>
<dbReference type="AlphaFoldDB" id="A0A5J9VVQ3"/>
<evidence type="ECO:0000313" key="4">
    <source>
        <dbReference type="EMBL" id="TVU39160.1"/>
    </source>
</evidence>
<dbReference type="InterPro" id="IPR036047">
    <property type="entry name" value="F-box-like_dom_sf"/>
</dbReference>
<accession>A0A5J9VVQ3</accession>
<dbReference type="PANTHER" id="PTHR34709:SF75">
    <property type="entry name" value="FBD DOMAIN-CONTAINING PROTEIN"/>
    <property type="match status" value="1"/>
</dbReference>
<feature type="region of interest" description="Disordered" evidence="1">
    <location>
        <begin position="1"/>
        <end position="83"/>
    </location>
</feature>